<comment type="cofactor">
    <cofactor evidence="6">
        <name>FAD</name>
        <dbReference type="ChEBI" id="CHEBI:57692"/>
    </cofactor>
</comment>
<dbReference type="CDD" id="cd00051">
    <property type="entry name" value="EFh"/>
    <property type="match status" value="1"/>
</dbReference>
<protein>
    <recommendedName>
        <fullName evidence="2 6">Proline dehydrogenase</fullName>
        <ecNumber evidence="2 6">1.5.5.2</ecNumber>
    </recommendedName>
</protein>
<keyword evidence="9" id="KW-1185">Reference proteome</keyword>
<dbReference type="SUPFAM" id="SSF47473">
    <property type="entry name" value="EF-hand"/>
    <property type="match status" value="1"/>
</dbReference>
<dbReference type="InterPro" id="IPR002872">
    <property type="entry name" value="Proline_DH_dom"/>
</dbReference>
<keyword evidence="4 6" id="KW-0560">Oxidoreductase</keyword>
<dbReference type="InterPro" id="IPR018247">
    <property type="entry name" value="EF_Hand_1_Ca_BS"/>
</dbReference>
<evidence type="ECO:0000259" key="7">
    <source>
        <dbReference type="PROSITE" id="PS50222"/>
    </source>
</evidence>
<dbReference type="SMART" id="SM00054">
    <property type="entry name" value="EFh"/>
    <property type="match status" value="2"/>
</dbReference>
<comment type="similarity">
    <text evidence="1 6">Belongs to the proline oxidase family.</text>
</comment>
<dbReference type="InterPro" id="IPR015659">
    <property type="entry name" value="Proline_oxidase"/>
</dbReference>
<comment type="caution">
    <text evidence="8">The sequence shown here is derived from an EMBL/GenBank/DDBJ whole genome shotgun (WGS) entry which is preliminary data.</text>
</comment>
<dbReference type="GO" id="GO:0071949">
    <property type="term" value="F:FAD binding"/>
    <property type="evidence" value="ECO:0007669"/>
    <property type="project" value="TreeGrafter"/>
</dbReference>
<accession>A0A9P5VDN6</accession>
<keyword evidence="6" id="KW-0274">FAD</keyword>
<dbReference type="EC" id="1.5.5.2" evidence="2 6"/>
<feature type="domain" description="EF-hand" evidence="7">
    <location>
        <begin position="323"/>
        <end position="358"/>
    </location>
</feature>
<feature type="domain" description="EF-hand" evidence="7">
    <location>
        <begin position="282"/>
        <end position="317"/>
    </location>
</feature>
<dbReference type="GO" id="GO:0005509">
    <property type="term" value="F:calcium ion binding"/>
    <property type="evidence" value="ECO:0007669"/>
    <property type="project" value="InterPro"/>
</dbReference>
<evidence type="ECO:0000313" key="8">
    <source>
        <dbReference type="EMBL" id="KAF9153871.1"/>
    </source>
</evidence>
<reference evidence="8" key="1">
    <citation type="journal article" date="2020" name="Fungal Divers.">
        <title>Resolving the Mortierellaceae phylogeny through synthesis of multi-gene phylogenetics and phylogenomics.</title>
        <authorList>
            <person name="Vandepol N."/>
            <person name="Liber J."/>
            <person name="Desiro A."/>
            <person name="Na H."/>
            <person name="Kennedy M."/>
            <person name="Barry K."/>
            <person name="Grigoriev I.V."/>
            <person name="Miller A.N."/>
            <person name="O'Donnell K."/>
            <person name="Stajich J.E."/>
            <person name="Bonito G."/>
        </authorList>
    </citation>
    <scope>NUCLEOTIDE SEQUENCE</scope>
    <source>
        <strain evidence="8">NRRL 6426</strain>
    </source>
</reference>
<dbReference type="GO" id="GO:0004657">
    <property type="term" value="F:proline dehydrogenase activity"/>
    <property type="evidence" value="ECO:0007669"/>
    <property type="project" value="UniProtKB-EC"/>
</dbReference>
<evidence type="ECO:0000256" key="1">
    <source>
        <dbReference type="ARBA" id="ARBA00005869"/>
    </source>
</evidence>
<gene>
    <name evidence="8" type="ORF">BG015_002422</name>
</gene>
<dbReference type="Proteomes" id="UP000748756">
    <property type="component" value="Unassembled WGS sequence"/>
</dbReference>
<dbReference type="SUPFAM" id="SSF51730">
    <property type="entry name" value="FAD-linked oxidoreductase"/>
    <property type="match status" value="1"/>
</dbReference>
<dbReference type="InterPro" id="IPR029041">
    <property type="entry name" value="FAD-linked_oxidoreductase-like"/>
</dbReference>
<evidence type="ECO:0000256" key="4">
    <source>
        <dbReference type="ARBA" id="ARBA00023002"/>
    </source>
</evidence>
<dbReference type="PROSITE" id="PS00018">
    <property type="entry name" value="EF_HAND_1"/>
    <property type="match status" value="2"/>
</dbReference>
<organism evidence="8 9">
    <name type="scientific">Linnemannia schmuckeri</name>
    <dbReference type="NCBI Taxonomy" id="64567"/>
    <lineage>
        <taxon>Eukaryota</taxon>
        <taxon>Fungi</taxon>
        <taxon>Fungi incertae sedis</taxon>
        <taxon>Mucoromycota</taxon>
        <taxon>Mortierellomycotina</taxon>
        <taxon>Mortierellomycetes</taxon>
        <taxon>Mortierellales</taxon>
        <taxon>Mortierellaceae</taxon>
        <taxon>Linnemannia</taxon>
    </lineage>
</organism>
<dbReference type="EMBL" id="JAAAUQ010000148">
    <property type="protein sequence ID" value="KAF9153871.1"/>
    <property type="molecule type" value="Genomic_DNA"/>
</dbReference>
<evidence type="ECO:0000256" key="3">
    <source>
        <dbReference type="ARBA" id="ARBA00022837"/>
    </source>
</evidence>
<keyword evidence="6" id="KW-0285">Flavoprotein</keyword>
<dbReference type="AlphaFoldDB" id="A0A9P5VDN6"/>
<evidence type="ECO:0000256" key="5">
    <source>
        <dbReference type="ARBA" id="ARBA00023062"/>
    </source>
</evidence>
<name>A0A9P5VDN6_9FUNG</name>
<comment type="catalytic activity">
    <reaction evidence="6">
        <text>L-proline + a quinone = (S)-1-pyrroline-5-carboxylate + a quinol + H(+)</text>
        <dbReference type="Rhea" id="RHEA:23784"/>
        <dbReference type="ChEBI" id="CHEBI:15378"/>
        <dbReference type="ChEBI" id="CHEBI:17388"/>
        <dbReference type="ChEBI" id="CHEBI:24646"/>
        <dbReference type="ChEBI" id="CHEBI:60039"/>
        <dbReference type="ChEBI" id="CHEBI:132124"/>
        <dbReference type="EC" id="1.5.5.2"/>
    </reaction>
</comment>
<dbReference type="GO" id="GO:0005739">
    <property type="term" value="C:mitochondrion"/>
    <property type="evidence" value="ECO:0007669"/>
    <property type="project" value="TreeGrafter"/>
</dbReference>
<dbReference type="GO" id="GO:0010133">
    <property type="term" value="P:L-proline catabolic process to L-glutamate"/>
    <property type="evidence" value="ECO:0007669"/>
    <property type="project" value="TreeGrafter"/>
</dbReference>
<evidence type="ECO:0000256" key="6">
    <source>
        <dbReference type="RuleBase" id="RU364054"/>
    </source>
</evidence>
<evidence type="ECO:0000256" key="2">
    <source>
        <dbReference type="ARBA" id="ARBA00012695"/>
    </source>
</evidence>
<dbReference type="OrthoDB" id="5464at2759"/>
<dbReference type="Gene3D" id="3.20.20.220">
    <property type="match status" value="2"/>
</dbReference>
<dbReference type="InterPro" id="IPR002048">
    <property type="entry name" value="EF_hand_dom"/>
</dbReference>
<keyword evidence="3" id="KW-0106">Calcium</keyword>
<dbReference type="InterPro" id="IPR011992">
    <property type="entry name" value="EF-hand-dom_pair"/>
</dbReference>
<dbReference type="PROSITE" id="PS50222">
    <property type="entry name" value="EF_HAND_2"/>
    <property type="match status" value="2"/>
</dbReference>
<evidence type="ECO:0000313" key="9">
    <source>
        <dbReference type="Proteomes" id="UP000748756"/>
    </source>
</evidence>
<comment type="function">
    <text evidence="6">Converts proline to delta-1-pyrroline-5-carboxylate.</text>
</comment>
<proteinExistence type="inferred from homology"/>
<keyword evidence="5 6" id="KW-0642">Proline metabolism</keyword>
<dbReference type="PANTHER" id="PTHR13914:SF0">
    <property type="entry name" value="PROLINE DEHYDROGENASE 1, MITOCHONDRIAL"/>
    <property type="match status" value="1"/>
</dbReference>
<dbReference type="Pfam" id="PF13499">
    <property type="entry name" value="EF-hand_7"/>
    <property type="match status" value="1"/>
</dbReference>
<dbReference type="Pfam" id="PF01619">
    <property type="entry name" value="Pro_dh"/>
    <property type="match status" value="1"/>
</dbReference>
<dbReference type="PANTHER" id="PTHR13914">
    <property type="entry name" value="PROLINE OXIDASE"/>
    <property type="match status" value="1"/>
</dbReference>
<sequence length="665" mass="73560">MASRILASVRPLHGLNGFWASSPSAAARQWSSSPLKSFIPHSRGHTRLSSPSLPRFYSSTSFSATSQAVKASPSSFWTKTAIGGTVALATSATLLNQLTKAPQMEANEPSSSSGLTGGNVVQDLKDEHNRIGVEKKSTSDLLLSMLVYKLCTFSLLVDLAPKIIHLAEMVHLTPPVYWVVRKTFFAQFCGGETAEDCIGTMKSLGNGNIGSILDLSIEVDLDESDLDSQTLEEIRSRFNKSADNIADQISTCIATASHMAKSFAAIKVTAMSSPLLLQQVSNTLIALESRFKAMDQDKDGKVTKDEFKQLIKMLPSPLQNHDSLDVVVDQLFKEADKDNDGRVDWVDFACTVSLNRDETRALFTAEQSDNEATTVVPGIFKEDLDDYKRLLTRMEKLCDQAETTRTRLMIDAEQTYFQPAIDNVALHLQEHYNHTPHADGPLIFNTYQMYLKDALGRLQQDYTRAQRNNYVLAAKLVRGAYMVSERKRALELGLEDPICDGIEATHVSYNAGVDFMLGEMAHQQKSIEAKEEKKGDALSMKDSPVVLFVASHNKDSVIRTCERMQDLGLSPQSELVMFGQLMGMCDQISYTLGQHGYGIYKYVPYGPIHHVIPYLIRRAQENSSVLGGVAIERNLLWEELKMRFTASRAQIKGVPVVPTGPATAI</sequence>